<organism evidence="2 3">
    <name type="scientific">Massilia pinisoli</name>
    <dbReference type="NCBI Taxonomy" id="1772194"/>
    <lineage>
        <taxon>Bacteria</taxon>
        <taxon>Pseudomonadati</taxon>
        <taxon>Pseudomonadota</taxon>
        <taxon>Betaproteobacteria</taxon>
        <taxon>Burkholderiales</taxon>
        <taxon>Oxalobacteraceae</taxon>
        <taxon>Telluria group</taxon>
        <taxon>Massilia</taxon>
    </lineage>
</organism>
<accession>A0ABT1ZWA2</accession>
<evidence type="ECO:0000313" key="3">
    <source>
        <dbReference type="Proteomes" id="UP001204151"/>
    </source>
</evidence>
<protein>
    <recommendedName>
        <fullName evidence="4">Lipoprotein</fullName>
    </recommendedName>
</protein>
<gene>
    <name evidence="2" type="ORF">NX784_21605</name>
</gene>
<dbReference type="RefSeq" id="WP_258818761.1">
    <property type="nucleotide sequence ID" value="NZ_JANUGW010000019.1"/>
</dbReference>
<sequence length="171" mass="16881">MSKQILRIAMMTAVLAGASSLTGCASIVSGTNQIVSVETLHSSGPVIGATCKLENDKGVYYVTTPGTVTVHRAYGDMSVKCEKLGFDPGLASIKSATKGMMAGNILVGGFIGAGVDAATGAGYDYPNTFQIMMGQQTSAPAAAPQAAAPAAAAAASVPAAPAAPVAQGGMN</sequence>
<keyword evidence="1" id="KW-0732">Signal</keyword>
<evidence type="ECO:0000313" key="2">
    <source>
        <dbReference type="EMBL" id="MCS0584198.1"/>
    </source>
</evidence>
<dbReference type="EMBL" id="JANUGW010000019">
    <property type="protein sequence ID" value="MCS0584198.1"/>
    <property type="molecule type" value="Genomic_DNA"/>
</dbReference>
<feature type="signal peptide" evidence="1">
    <location>
        <begin position="1"/>
        <end position="25"/>
    </location>
</feature>
<dbReference type="Proteomes" id="UP001204151">
    <property type="component" value="Unassembled WGS sequence"/>
</dbReference>
<dbReference type="PROSITE" id="PS51257">
    <property type="entry name" value="PROKAR_LIPOPROTEIN"/>
    <property type="match status" value="1"/>
</dbReference>
<keyword evidence="3" id="KW-1185">Reference proteome</keyword>
<evidence type="ECO:0000256" key="1">
    <source>
        <dbReference type="SAM" id="SignalP"/>
    </source>
</evidence>
<comment type="caution">
    <text evidence="2">The sequence shown here is derived from an EMBL/GenBank/DDBJ whole genome shotgun (WGS) entry which is preliminary data.</text>
</comment>
<evidence type="ECO:0008006" key="4">
    <source>
        <dbReference type="Google" id="ProtNLM"/>
    </source>
</evidence>
<feature type="chain" id="PRO_5047529595" description="Lipoprotein" evidence="1">
    <location>
        <begin position="26"/>
        <end position="171"/>
    </location>
</feature>
<name>A0ABT1ZWA2_9BURK</name>
<reference evidence="2 3" key="1">
    <citation type="submission" date="2022-08" db="EMBL/GenBank/DDBJ databases">
        <title>Reclassification of Massilia species as members of the genera Telluria, Duganella, Pseudoduganella, Mokoshia gen. nov. and Zemynaea gen. nov. using orthogonal and non-orthogonal genome-based approaches.</title>
        <authorList>
            <person name="Bowman J.P."/>
        </authorList>
    </citation>
    <scope>NUCLEOTIDE SEQUENCE [LARGE SCALE GENOMIC DNA]</scope>
    <source>
        <strain evidence="2 3">JCM 31316</strain>
    </source>
</reference>
<proteinExistence type="predicted"/>